<dbReference type="EMBL" id="BAUT01000002">
    <property type="protein sequence ID" value="GAE24469.1"/>
    <property type="molecule type" value="Genomic_DNA"/>
</dbReference>
<sequence length="78" mass="9388">MEMHLHTNSEETSCSVTVIPEHEIFTLHTFDHSSREFHSGHEMLAWIKKNWNPHQFENEEQYLDLIHAIADELKERFK</sequence>
<accession>W4PZE6</accession>
<keyword evidence="2" id="KW-1185">Reference proteome</keyword>
<dbReference type="STRING" id="1236970.JCM9140_400"/>
<evidence type="ECO:0000313" key="2">
    <source>
        <dbReference type="Proteomes" id="UP000018890"/>
    </source>
</evidence>
<evidence type="ECO:0000313" key="1">
    <source>
        <dbReference type="EMBL" id="GAE24469.1"/>
    </source>
</evidence>
<dbReference type="OrthoDB" id="2691866at2"/>
<dbReference type="Proteomes" id="UP000018890">
    <property type="component" value="Unassembled WGS sequence"/>
</dbReference>
<gene>
    <name evidence="1" type="ORF">JCM9140_400</name>
</gene>
<protein>
    <submittedName>
        <fullName evidence="1">Uncharacterized protein</fullName>
    </submittedName>
</protein>
<comment type="caution">
    <text evidence="1">The sequence shown here is derived from an EMBL/GenBank/DDBJ whole genome shotgun (WGS) entry which is preliminary data.</text>
</comment>
<dbReference type="RefSeq" id="WP_034741506.1">
    <property type="nucleotide sequence ID" value="NZ_BAUT01000002.1"/>
</dbReference>
<organism evidence="1 2">
    <name type="scientific">Halalkalibacter wakoensis JCM 9140</name>
    <dbReference type="NCBI Taxonomy" id="1236970"/>
    <lineage>
        <taxon>Bacteria</taxon>
        <taxon>Bacillati</taxon>
        <taxon>Bacillota</taxon>
        <taxon>Bacilli</taxon>
        <taxon>Bacillales</taxon>
        <taxon>Bacillaceae</taxon>
        <taxon>Halalkalibacter</taxon>
    </lineage>
</organism>
<proteinExistence type="predicted"/>
<dbReference type="AlphaFoldDB" id="W4PZE6"/>
<name>W4PZE6_9BACI</name>
<reference evidence="1" key="1">
    <citation type="journal article" date="2014" name="Genome Announc.">
        <title>Draft Genome Sequences of Three Alkaliphilic Bacillus Strains, Bacillus wakoensis JCM 9140T, Bacillus akibai JCM 9157T, and Bacillus hemicellulosilyticus JCM 9152T.</title>
        <authorList>
            <person name="Yuki M."/>
            <person name="Oshima K."/>
            <person name="Suda W."/>
            <person name="Oshida Y."/>
            <person name="Kitamura K."/>
            <person name="Iida T."/>
            <person name="Hattori M."/>
            <person name="Ohkuma M."/>
        </authorList>
    </citation>
    <scope>NUCLEOTIDE SEQUENCE [LARGE SCALE GENOMIC DNA]</scope>
    <source>
        <strain evidence="1">JCM 9140</strain>
    </source>
</reference>